<reference evidence="1 2" key="1">
    <citation type="submission" date="2024-10" db="EMBL/GenBank/DDBJ databases">
        <title>The Natural Products Discovery Center: Release of the First 8490 Sequenced Strains for Exploring Actinobacteria Biosynthetic Diversity.</title>
        <authorList>
            <person name="Kalkreuter E."/>
            <person name="Kautsar S.A."/>
            <person name="Yang D."/>
            <person name="Bader C.D."/>
            <person name="Teijaro C.N."/>
            <person name="Fluegel L."/>
            <person name="Davis C.M."/>
            <person name="Simpson J.R."/>
            <person name="Lauterbach L."/>
            <person name="Steele A.D."/>
            <person name="Gui C."/>
            <person name="Meng S."/>
            <person name="Li G."/>
            <person name="Viehrig K."/>
            <person name="Ye F."/>
            <person name="Su P."/>
            <person name="Kiefer A.F."/>
            <person name="Nichols A."/>
            <person name="Cepeda A.J."/>
            <person name="Yan W."/>
            <person name="Fan B."/>
            <person name="Jiang Y."/>
            <person name="Adhikari A."/>
            <person name="Zheng C.-J."/>
            <person name="Schuster L."/>
            <person name="Cowan T.M."/>
            <person name="Smanski M.J."/>
            <person name="Chevrette M.G."/>
            <person name="De Carvalho L.P.S."/>
            <person name="Shen B."/>
        </authorList>
    </citation>
    <scope>NUCLEOTIDE SEQUENCE [LARGE SCALE GENOMIC DNA]</scope>
    <source>
        <strain evidence="1 2">NPDC001650</strain>
    </source>
</reference>
<evidence type="ECO:0000313" key="2">
    <source>
        <dbReference type="Proteomes" id="UP001602123"/>
    </source>
</evidence>
<dbReference type="Proteomes" id="UP001602123">
    <property type="component" value="Unassembled WGS sequence"/>
</dbReference>
<dbReference type="EMBL" id="JBIAUT010000016">
    <property type="protein sequence ID" value="MFF4220643.1"/>
    <property type="molecule type" value="Genomic_DNA"/>
</dbReference>
<protein>
    <submittedName>
        <fullName evidence="1">Uncharacterized protein</fullName>
    </submittedName>
</protein>
<keyword evidence="2" id="KW-1185">Reference proteome</keyword>
<evidence type="ECO:0000313" key="1">
    <source>
        <dbReference type="EMBL" id="MFF4220643.1"/>
    </source>
</evidence>
<sequence>MTTFTFELSPYVVPAPENKLVDPSQDPRRVGRSGTLDGFGDVTVEFMHWDSSGPRREPGWRTVNVEGQALPHTALMGRDFSGQPTLPDSTLRLGIKSTKLKVRNLGLTKSARAVHFSIADRDYVLKSAGAYGNVAVRREGVQVSFRQADDVVDCYRAQRKSTLGTVEGPADATDLAIALLFTEVDTYSLTAGMSTFVGSLKAVGSLLQPGGDGV</sequence>
<organism evidence="1 2">
    <name type="scientific">Streptomyces nondiastaticus</name>
    <dbReference type="NCBI Taxonomy" id="3154512"/>
    <lineage>
        <taxon>Bacteria</taxon>
        <taxon>Bacillati</taxon>
        <taxon>Actinomycetota</taxon>
        <taxon>Actinomycetes</taxon>
        <taxon>Kitasatosporales</taxon>
        <taxon>Streptomycetaceae</taxon>
        <taxon>Streptomyces</taxon>
    </lineage>
</organism>
<gene>
    <name evidence="1" type="ORF">ACFYZM_30835</name>
</gene>
<name>A0ABW6U744_9ACTN</name>
<proteinExistence type="predicted"/>
<accession>A0ABW6U744</accession>
<comment type="caution">
    <text evidence="1">The sequence shown here is derived from an EMBL/GenBank/DDBJ whole genome shotgun (WGS) entry which is preliminary data.</text>
</comment>
<dbReference type="RefSeq" id="WP_388633432.1">
    <property type="nucleotide sequence ID" value="NZ_JBIAUT010000016.1"/>
</dbReference>